<sequence length="109" mass="13342">MNITDLTLSEIEKINEARERRLIEAALKSSTQKFRGSYEAKRKIMMKNINSEACQIMRIKIDILCDHNYLRHDRRKFDYRHLYYGWTNAQKLQELKRLIIEYDKLLYRE</sequence>
<name>A0A6H0UAF1_9LACT</name>
<organism evidence="1 2">
    <name type="scientific">Pseudolactococcus raffinolactis</name>
    <dbReference type="NCBI Taxonomy" id="1366"/>
    <lineage>
        <taxon>Bacteria</taxon>
        <taxon>Bacillati</taxon>
        <taxon>Bacillota</taxon>
        <taxon>Bacilli</taxon>
        <taxon>Lactobacillales</taxon>
        <taxon>Streptococcaceae</taxon>
        <taxon>Pseudolactococcus</taxon>
    </lineage>
</organism>
<accession>A0A6H0UAF1</accession>
<proteinExistence type="predicted"/>
<reference evidence="1 2" key="1">
    <citation type="submission" date="2019-12" db="EMBL/GenBank/DDBJ databases">
        <title>Whole genome sequences of Lactococcus raffinolactis strains isolated from sewage.</title>
        <authorList>
            <person name="Ybazeta G."/>
            <person name="Ross M."/>
            <person name="Brabant-Kirwan D."/>
            <person name="Saleh M."/>
            <person name="Dillon J.A."/>
            <person name="Splinter K."/>
            <person name="Nokhbeh R."/>
        </authorList>
    </citation>
    <scope>NUCLEOTIDE SEQUENCE [LARGE SCALE GENOMIC DNA]</scope>
    <source>
        <strain evidence="1 2">Lr_19_5</strain>
    </source>
</reference>
<evidence type="ECO:0000313" key="1">
    <source>
        <dbReference type="EMBL" id="QIW52742.1"/>
    </source>
</evidence>
<evidence type="ECO:0000313" key="2">
    <source>
        <dbReference type="Proteomes" id="UP000501945"/>
    </source>
</evidence>
<dbReference type="EMBL" id="CP047616">
    <property type="protein sequence ID" value="QIW52742.1"/>
    <property type="molecule type" value="Genomic_DNA"/>
</dbReference>
<dbReference type="Proteomes" id="UP000501945">
    <property type="component" value="Chromosome"/>
</dbReference>
<gene>
    <name evidence="1" type="ORF">GU336_00380</name>
</gene>
<dbReference type="AlphaFoldDB" id="A0A6H0UAF1"/>
<dbReference type="RefSeq" id="WP_167838213.1">
    <property type="nucleotide sequence ID" value="NZ_CP047616.1"/>
</dbReference>
<protein>
    <submittedName>
        <fullName evidence="1">Uncharacterized protein</fullName>
    </submittedName>
</protein>